<feature type="domain" description="Pirin N-terminal" evidence="4">
    <location>
        <begin position="9"/>
        <end position="119"/>
    </location>
</feature>
<dbReference type="GO" id="GO:0046872">
    <property type="term" value="F:metal ion binding"/>
    <property type="evidence" value="ECO:0007669"/>
    <property type="project" value="UniProtKB-KW"/>
</dbReference>
<name>A0A495B3L1_VOGIN</name>
<dbReference type="AlphaFoldDB" id="A0A495B3L1"/>
<dbReference type="InterPro" id="IPR014710">
    <property type="entry name" value="RmlC-like_jellyroll"/>
</dbReference>
<feature type="domain" description="Quercetin 2,3-dioxygenase C-terminal cupin" evidence="5">
    <location>
        <begin position="143"/>
        <end position="230"/>
    </location>
</feature>
<proteinExistence type="inferred from homology"/>
<comment type="similarity">
    <text evidence="1 3">Belongs to the pirin family.</text>
</comment>
<dbReference type="PANTHER" id="PTHR43212">
    <property type="entry name" value="QUERCETIN 2,3-DIOXYGENASE"/>
    <property type="match status" value="1"/>
</dbReference>
<accession>A0A495B3L1</accession>
<gene>
    <name evidence="6" type="ORF">C8E02_2948</name>
</gene>
<dbReference type="PIRSF" id="PIRSF006232">
    <property type="entry name" value="Pirin"/>
    <property type="match status" value="1"/>
</dbReference>
<keyword evidence="2" id="KW-0479">Metal-binding</keyword>
<feature type="binding site" evidence="2">
    <location>
        <position position="103"/>
    </location>
    <ligand>
        <name>Fe cation</name>
        <dbReference type="ChEBI" id="CHEBI:24875"/>
    </ligand>
</feature>
<evidence type="ECO:0000259" key="4">
    <source>
        <dbReference type="Pfam" id="PF02678"/>
    </source>
</evidence>
<evidence type="ECO:0008006" key="8">
    <source>
        <dbReference type="Google" id="ProtNLM"/>
    </source>
</evidence>
<evidence type="ECO:0000256" key="2">
    <source>
        <dbReference type="PIRSR" id="PIRSR006232-1"/>
    </source>
</evidence>
<dbReference type="InterPro" id="IPR003829">
    <property type="entry name" value="Pirin_N_dom"/>
</dbReference>
<organism evidence="6 7">
    <name type="scientific">Vogesella indigofera</name>
    <name type="common">Pseudomonas indigofera</name>
    <dbReference type="NCBI Taxonomy" id="45465"/>
    <lineage>
        <taxon>Bacteria</taxon>
        <taxon>Pseudomonadati</taxon>
        <taxon>Pseudomonadota</taxon>
        <taxon>Betaproteobacteria</taxon>
        <taxon>Neisseriales</taxon>
        <taxon>Chromobacteriaceae</taxon>
        <taxon>Vogesella</taxon>
    </lineage>
</organism>
<evidence type="ECO:0000313" key="6">
    <source>
        <dbReference type="EMBL" id="RKQ55561.1"/>
    </source>
</evidence>
<dbReference type="Pfam" id="PF17954">
    <property type="entry name" value="Pirin_C_2"/>
    <property type="match status" value="1"/>
</dbReference>
<comment type="cofactor">
    <cofactor evidence="2">
        <name>Fe cation</name>
        <dbReference type="ChEBI" id="CHEBI:24875"/>
    </cofactor>
    <text evidence="2">Binds 1 Fe cation per subunit.</text>
</comment>
<feature type="binding site" evidence="2">
    <location>
        <position position="101"/>
    </location>
    <ligand>
        <name>Fe cation</name>
        <dbReference type="ChEBI" id="CHEBI:24875"/>
    </ligand>
</feature>
<evidence type="ECO:0000256" key="1">
    <source>
        <dbReference type="ARBA" id="ARBA00008416"/>
    </source>
</evidence>
<dbReference type="Proteomes" id="UP000279384">
    <property type="component" value="Unassembled WGS sequence"/>
</dbReference>
<dbReference type="Pfam" id="PF02678">
    <property type="entry name" value="Pirin"/>
    <property type="match status" value="1"/>
</dbReference>
<evidence type="ECO:0000313" key="7">
    <source>
        <dbReference type="Proteomes" id="UP000279384"/>
    </source>
</evidence>
<keyword evidence="2" id="KW-0408">Iron</keyword>
<evidence type="ECO:0000259" key="5">
    <source>
        <dbReference type="Pfam" id="PF17954"/>
    </source>
</evidence>
<dbReference type="InterPro" id="IPR041602">
    <property type="entry name" value="Quercetinase_C"/>
</dbReference>
<dbReference type="Gene3D" id="2.60.120.10">
    <property type="entry name" value="Jelly Rolls"/>
    <property type="match status" value="2"/>
</dbReference>
<protein>
    <recommendedName>
        <fullName evidence="8">Pirin N-terminal domain-containing protein</fullName>
    </recommendedName>
</protein>
<sequence length="231" mass="25195">MIAIRPAHARGKADFGWLQSRHSFSFGHYYDPAHMGFSDLRVINDDRVAPRAGFDTHGHRDMEIISYVLDGAIRHRDSAGNEAVLRAGEFQVMSAGRGIMHSEFNASNDASLHFLQIWIEPREAGGEPGYQQKDFGLQSGLTLVASPDAAAGSLAIRQDARLYQLLLAPGEALDFAQASGRRSYVHLIRGSLQLADVQLAPGDGARVSQLPAYTLRNNGSEPLQALLFDLA</sequence>
<reference evidence="6 7" key="1">
    <citation type="submission" date="2018-10" db="EMBL/GenBank/DDBJ databases">
        <title>Genomic Encyclopedia of Type Strains, Phase IV (KMG-IV): sequencing the most valuable type-strain genomes for metagenomic binning, comparative biology and taxonomic classification.</title>
        <authorList>
            <person name="Goeker M."/>
        </authorList>
    </citation>
    <scope>NUCLEOTIDE SEQUENCE [LARGE SCALE GENOMIC DNA]</scope>
    <source>
        <strain evidence="6 7">DSM 3303</strain>
    </source>
</reference>
<feature type="binding site" evidence="2">
    <location>
        <position position="59"/>
    </location>
    <ligand>
        <name>Fe cation</name>
        <dbReference type="ChEBI" id="CHEBI:24875"/>
    </ligand>
</feature>
<evidence type="ECO:0000256" key="3">
    <source>
        <dbReference type="RuleBase" id="RU003457"/>
    </source>
</evidence>
<dbReference type="SUPFAM" id="SSF51182">
    <property type="entry name" value="RmlC-like cupins"/>
    <property type="match status" value="1"/>
</dbReference>
<dbReference type="RefSeq" id="WP_120811835.1">
    <property type="nucleotide sequence ID" value="NZ_RBID01000017.1"/>
</dbReference>
<dbReference type="CDD" id="cd02910">
    <property type="entry name" value="cupin_Yhhw_N"/>
    <property type="match status" value="1"/>
</dbReference>
<dbReference type="PANTHER" id="PTHR43212:SF3">
    <property type="entry name" value="QUERCETIN 2,3-DIOXYGENASE"/>
    <property type="match status" value="1"/>
</dbReference>
<dbReference type="EMBL" id="RBID01000017">
    <property type="protein sequence ID" value="RKQ55561.1"/>
    <property type="molecule type" value="Genomic_DNA"/>
</dbReference>
<comment type="caution">
    <text evidence="6">The sequence shown here is derived from an EMBL/GenBank/DDBJ whole genome shotgun (WGS) entry which is preliminary data.</text>
</comment>
<dbReference type="InterPro" id="IPR011051">
    <property type="entry name" value="RmlC_Cupin_sf"/>
</dbReference>
<feature type="binding site" evidence="2">
    <location>
        <position position="57"/>
    </location>
    <ligand>
        <name>Fe cation</name>
        <dbReference type="ChEBI" id="CHEBI:24875"/>
    </ligand>
</feature>
<dbReference type="InterPro" id="IPR012093">
    <property type="entry name" value="Pirin"/>
</dbReference>